<dbReference type="AlphaFoldDB" id="A0A059C464"/>
<reference evidence="1" key="1">
    <citation type="submission" date="2013-07" db="EMBL/GenBank/DDBJ databases">
        <title>The genome of Eucalyptus grandis.</title>
        <authorList>
            <person name="Schmutz J."/>
            <person name="Hayes R."/>
            <person name="Myburg A."/>
            <person name="Tuskan G."/>
            <person name="Grattapaglia D."/>
            <person name="Rokhsar D.S."/>
        </authorList>
    </citation>
    <scope>NUCLEOTIDE SEQUENCE</scope>
    <source>
        <tissue evidence="1">Leaf extractions</tissue>
    </source>
</reference>
<proteinExistence type="predicted"/>
<name>A0A059C464_EUCGR</name>
<dbReference type="Gramene" id="KCW73157">
    <property type="protein sequence ID" value="KCW73157"/>
    <property type="gene ID" value="EUGRSUZ_E01611"/>
</dbReference>
<gene>
    <name evidence="1" type="ORF">EUGRSUZ_E01611</name>
</gene>
<sequence>MNLVLGSSGLKTCSMNTGSLDTWNQKTEKEELKQRIKSHFSLKQNPRRCDQNVWSNGREVGYLEEFTFQPIQHIKVKAVKFTCII</sequence>
<protein>
    <submittedName>
        <fullName evidence="1">Uncharacterized protein</fullName>
    </submittedName>
</protein>
<accession>A0A059C464</accession>
<dbReference type="EMBL" id="KK198757">
    <property type="protein sequence ID" value="KCW73157.1"/>
    <property type="molecule type" value="Genomic_DNA"/>
</dbReference>
<evidence type="ECO:0000313" key="1">
    <source>
        <dbReference type="EMBL" id="KCW73157.1"/>
    </source>
</evidence>
<organism evidence="1">
    <name type="scientific">Eucalyptus grandis</name>
    <name type="common">Flooded gum</name>
    <dbReference type="NCBI Taxonomy" id="71139"/>
    <lineage>
        <taxon>Eukaryota</taxon>
        <taxon>Viridiplantae</taxon>
        <taxon>Streptophyta</taxon>
        <taxon>Embryophyta</taxon>
        <taxon>Tracheophyta</taxon>
        <taxon>Spermatophyta</taxon>
        <taxon>Magnoliopsida</taxon>
        <taxon>eudicotyledons</taxon>
        <taxon>Gunneridae</taxon>
        <taxon>Pentapetalae</taxon>
        <taxon>rosids</taxon>
        <taxon>malvids</taxon>
        <taxon>Myrtales</taxon>
        <taxon>Myrtaceae</taxon>
        <taxon>Myrtoideae</taxon>
        <taxon>Eucalypteae</taxon>
        <taxon>Eucalyptus</taxon>
    </lineage>
</organism>